<keyword evidence="4" id="KW-1185">Reference proteome</keyword>
<protein>
    <recommendedName>
        <fullName evidence="5">Kazal-like domain-containing protein</fullName>
    </recommendedName>
</protein>
<dbReference type="EMBL" id="LSYV01000046">
    <property type="protein sequence ID" value="KXZ46257.1"/>
    <property type="molecule type" value="Genomic_DNA"/>
</dbReference>
<feature type="compositionally biased region" description="Pro residues" evidence="1">
    <location>
        <begin position="635"/>
        <end position="673"/>
    </location>
</feature>
<organism evidence="3 4">
    <name type="scientific">Gonium pectorale</name>
    <name type="common">Green alga</name>
    <dbReference type="NCBI Taxonomy" id="33097"/>
    <lineage>
        <taxon>Eukaryota</taxon>
        <taxon>Viridiplantae</taxon>
        <taxon>Chlorophyta</taxon>
        <taxon>core chlorophytes</taxon>
        <taxon>Chlorophyceae</taxon>
        <taxon>CS clade</taxon>
        <taxon>Chlamydomonadales</taxon>
        <taxon>Volvocaceae</taxon>
        <taxon>Gonium</taxon>
    </lineage>
</organism>
<feature type="region of interest" description="Disordered" evidence="1">
    <location>
        <begin position="631"/>
        <end position="674"/>
    </location>
</feature>
<comment type="caution">
    <text evidence="3">The sequence shown here is derived from an EMBL/GenBank/DDBJ whole genome shotgun (WGS) entry which is preliminary data.</text>
</comment>
<keyword evidence="2" id="KW-0732">Signal</keyword>
<reference evidence="4" key="1">
    <citation type="journal article" date="2016" name="Nat. Commun.">
        <title>The Gonium pectorale genome demonstrates co-option of cell cycle regulation during the evolution of multicellularity.</title>
        <authorList>
            <person name="Hanschen E.R."/>
            <person name="Marriage T.N."/>
            <person name="Ferris P.J."/>
            <person name="Hamaji T."/>
            <person name="Toyoda A."/>
            <person name="Fujiyama A."/>
            <person name="Neme R."/>
            <person name="Noguchi H."/>
            <person name="Minakuchi Y."/>
            <person name="Suzuki M."/>
            <person name="Kawai-Toyooka H."/>
            <person name="Smith D.R."/>
            <person name="Sparks H."/>
            <person name="Anderson J."/>
            <person name="Bakaric R."/>
            <person name="Luria V."/>
            <person name="Karger A."/>
            <person name="Kirschner M.W."/>
            <person name="Durand P.M."/>
            <person name="Michod R.E."/>
            <person name="Nozaki H."/>
            <person name="Olson B.J."/>
        </authorList>
    </citation>
    <scope>NUCLEOTIDE SEQUENCE [LARGE SCALE GENOMIC DNA]</scope>
    <source>
        <strain evidence="4">NIES-2863</strain>
    </source>
</reference>
<dbReference type="InterPro" id="IPR016187">
    <property type="entry name" value="CTDL_fold"/>
</dbReference>
<evidence type="ECO:0000313" key="3">
    <source>
        <dbReference type="EMBL" id="KXZ46257.1"/>
    </source>
</evidence>
<gene>
    <name evidence="3" type="ORF">GPECTOR_45g127</name>
</gene>
<dbReference type="PANTHER" id="PTHR24216:SF65">
    <property type="entry name" value="PAXILLIN-LIKE PROTEIN 1"/>
    <property type="match status" value="1"/>
</dbReference>
<dbReference type="PRINTS" id="PR01217">
    <property type="entry name" value="PRICHEXTENSN"/>
</dbReference>
<accession>A0A150G8T7</accession>
<dbReference type="Proteomes" id="UP000075714">
    <property type="component" value="Unassembled WGS sequence"/>
</dbReference>
<feature type="region of interest" description="Disordered" evidence="1">
    <location>
        <begin position="492"/>
        <end position="523"/>
    </location>
</feature>
<sequence length="961" mass="106506">MTRSRAAILAAAALVLALGMAPGAQAGGCLESCKYPLEPVCCDGKMWYNPCHMRCQFPNITFYEHCPSPPAPPPSPPSPRQPPTPPPCDPLTYPYVNNTIYSPADCRNYTLFDIEARCMPEWESARDFCDKKGLELAPWDLDASNSSLHSLCAANRHTCWIGGKTVPGLCPLMSAEGFVLWQGCHQPVRFVCRTKGTQCLAAPPSPRPPSPRPPSPKPPSPQPPSPAPSPPKPVCNPHKTTNITYFNTKDCRNYTLFDVDAVCPQEWHSAQQFCLARGLELVPHNDYAGKCALDTLCAKRGFTCWSRGPCQKDQCPLMTAHGEIHEQGCHQPLRWVCRTTEFKCPASPPSPPPPSPRPPSPKPPSPQPPSPAPSPPKPVCNPHKTTNITYFNTKDCRNYTLFDVDAVCPQEWHSAQQFCLARGLELVPHNDYAGKCALDTLCAKRGFTCWSRGPCQKELCPLITAHGEIHEQGCHQQLRWVCRTTEFKCPASPPSPPPPSPRPPSPKPPSPQPPSPAPSPPKPVCNPHKTTNITYFNTKDCRNYTLFDVDAVCPQEWHSAQHFCLARGLELVPHNDYAGKCALDTLCAKRGFTCWSRGPCQKDLCPLMTAHGEIHEQGCHQQLRWVCRTTDGQCPSPPPPSPAPPSPRPPTPKPPSPSPPSPKPPSPKPPPVCDPRTNVYTNQSYYNHGDCRTYTVYDIDATCPVDWLTAKALCEKKGLELAPHNEFPSRWALDTLCAKRGFTCWARGPCQKDLCPLMTAHGEIHEQGCHQQIRWVCRTTESACSPPPPSPKPPSPKPPSPHPSSKCTDVCDWKYPNWHVRVCDKDGNSYRNWCYAACHGCYLYTLCHAPPSLPDDKGDNMLTLHEHGYDYRMYNVDATQRMPYDQAQKFCTGLGADWDLAPYGDGASFNAVRQLCSYNKYTCWFKRDEHDALCPLIDAGGSLQKQACDQGVRFVCRKESA</sequence>
<dbReference type="OrthoDB" id="538111at2759"/>
<dbReference type="SUPFAM" id="SSF56436">
    <property type="entry name" value="C-type lectin-like"/>
    <property type="match status" value="1"/>
</dbReference>
<name>A0A150G8T7_GONPE</name>
<feature type="region of interest" description="Disordered" evidence="1">
    <location>
        <begin position="348"/>
        <end position="379"/>
    </location>
</feature>
<evidence type="ECO:0000256" key="2">
    <source>
        <dbReference type="SAM" id="SignalP"/>
    </source>
</evidence>
<feature type="compositionally biased region" description="Pro residues" evidence="1">
    <location>
        <begin position="203"/>
        <end position="234"/>
    </location>
</feature>
<feature type="signal peptide" evidence="2">
    <location>
        <begin position="1"/>
        <end position="26"/>
    </location>
</feature>
<proteinExistence type="predicted"/>
<dbReference type="PANTHER" id="PTHR24216">
    <property type="entry name" value="PAXILLIN-RELATED"/>
    <property type="match status" value="1"/>
</dbReference>
<feature type="chain" id="PRO_5007561915" description="Kazal-like domain-containing protein" evidence="2">
    <location>
        <begin position="27"/>
        <end position="961"/>
    </location>
</feature>
<evidence type="ECO:0000313" key="4">
    <source>
        <dbReference type="Proteomes" id="UP000075714"/>
    </source>
</evidence>
<feature type="region of interest" description="Disordered" evidence="1">
    <location>
        <begin position="202"/>
        <end position="234"/>
    </location>
</feature>
<evidence type="ECO:0000256" key="1">
    <source>
        <dbReference type="SAM" id="MobiDB-lite"/>
    </source>
</evidence>
<dbReference type="AlphaFoldDB" id="A0A150G8T7"/>
<dbReference type="STRING" id="33097.A0A150G8T7"/>
<evidence type="ECO:0008006" key="5">
    <source>
        <dbReference type="Google" id="ProtNLM"/>
    </source>
</evidence>